<dbReference type="PANTHER" id="PTHR43861">
    <property type="entry name" value="TRANS-ACONITATE 2-METHYLTRANSFERASE-RELATED"/>
    <property type="match status" value="1"/>
</dbReference>
<dbReference type="EMBL" id="CAJPIZ010016432">
    <property type="protein sequence ID" value="CAG2115700.1"/>
    <property type="molecule type" value="Genomic_DNA"/>
</dbReference>
<reference evidence="2" key="1">
    <citation type="submission" date="2020-11" db="EMBL/GenBank/DDBJ databases">
        <authorList>
            <person name="Tran Van P."/>
        </authorList>
    </citation>
    <scope>NUCLEOTIDE SEQUENCE</scope>
</reference>
<gene>
    <name evidence="2" type="ORF">OSB1V03_LOCUS15661</name>
</gene>
<dbReference type="SUPFAM" id="SSF53335">
    <property type="entry name" value="S-adenosyl-L-methionine-dependent methyltransferases"/>
    <property type="match status" value="1"/>
</dbReference>
<proteinExistence type="predicted"/>
<protein>
    <recommendedName>
        <fullName evidence="1">Methyltransferase domain-containing protein</fullName>
    </recommendedName>
</protein>
<dbReference type="EMBL" id="OC871007">
    <property type="protein sequence ID" value="CAD7635270.1"/>
    <property type="molecule type" value="Genomic_DNA"/>
</dbReference>
<dbReference type="Pfam" id="PF13847">
    <property type="entry name" value="Methyltransf_31"/>
    <property type="match status" value="1"/>
</dbReference>
<dbReference type="PANTHER" id="PTHR43861:SF1">
    <property type="entry name" value="TRANS-ACONITATE 2-METHYLTRANSFERASE"/>
    <property type="match status" value="1"/>
</dbReference>
<dbReference type="InterPro" id="IPR029063">
    <property type="entry name" value="SAM-dependent_MTases_sf"/>
</dbReference>
<feature type="domain" description="Methyltransferase" evidence="1">
    <location>
        <begin position="39"/>
        <end position="185"/>
    </location>
</feature>
<dbReference type="OrthoDB" id="6528439at2759"/>
<dbReference type="Gene3D" id="3.40.50.150">
    <property type="entry name" value="Vaccinia Virus protein VP39"/>
    <property type="match status" value="1"/>
</dbReference>
<evidence type="ECO:0000313" key="3">
    <source>
        <dbReference type="Proteomes" id="UP000759131"/>
    </source>
</evidence>
<name>A0A7R9L5F7_9ACAR</name>
<dbReference type="Proteomes" id="UP000759131">
    <property type="component" value="Unassembled WGS sequence"/>
</dbReference>
<organism evidence="2">
    <name type="scientific">Medioppia subpectinata</name>
    <dbReference type="NCBI Taxonomy" id="1979941"/>
    <lineage>
        <taxon>Eukaryota</taxon>
        <taxon>Metazoa</taxon>
        <taxon>Ecdysozoa</taxon>
        <taxon>Arthropoda</taxon>
        <taxon>Chelicerata</taxon>
        <taxon>Arachnida</taxon>
        <taxon>Acari</taxon>
        <taxon>Acariformes</taxon>
        <taxon>Sarcoptiformes</taxon>
        <taxon>Oribatida</taxon>
        <taxon>Brachypylina</taxon>
        <taxon>Oppioidea</taxon>
        <taxon>Oppiidae</taxon>
        <taxon>Medioppia</taxon>
    </lineage>
</organism>
<dbReference type="CDD" id="cd02440">
    <property type="entry name" value="AdoMet_MTases"/>
    <property type="match status" value="1"/>
</dbReference>
<evidence type="ECO:0000259" key="1">
    <source>
        <dbReference type="Pfam" id="PF13847"/>
    </source>
</evidence>
<sequence>MDMKPRVYNTANIAHRIFADKLIEHILEITGNNTHFDIILDIGSGSGNVTEVLAESVKHRQIIALDIDTKMIDFSIQNNTKPSIDYRLEDISKPWDELSADIRALEGKVSLVFSNSTLMMIQNKSTFVHNLRRLMADNSYAFTSFVLIHDMSAKLNPKLRSECEKWIKIPDYDKQVSNWTDVFTKQEVIPLMETFHSYYYVNGLTTADIPPHLRRRFQDLSADQWWNSRSKELDPTIISRAMNGELGQSCEFNYKPAYIICRKTL</sequence>
<dbReference type="AlphaFoldDB" id="A0A7R9L5F7"/>
<keyword evidence="3" id="KW-1185">Reference proteome</keyword>
<dbReference type="InterPro" id="IPR025714">
    <property type="entry name" value="Methyltranfer_dom"/>
</dbReference>
<evidence type="ECO:0000313" key="2">
    <source>
        <dbReference type="EMBL" id="CAD7635270.1"/>
    </source>
</evidence>
<accession>A0A7R9L5F7</accession>